<dbReference type="InterPro" id="IPR008259">
    <property type="entry name" value="FMN_hydac_DH_AS"/>
</dbReference>
<dbReference type="AlphaFoldDB" id="A0A2S6NII0"/>
<dbReference type="PROSITE" id="PS00557">
    <property type="entry name" value="FMN_HYDROXY_ACID_DH_1"/>
    <property type="match status" value="1"/>
</dbReference>
<dbReference type="OrthoDB" id="9770452at2"/>
<evidence type="ECO:0000256" key="4">
    <source>
        <dbReference type="ARBA" id="ARBA00023002"/>
    </source>
</evidence>
<keyword evidence="4" id="KW-0560">Oxidoreductase</keyword>
<organism evidence="9 10">
    <name type="scientific">Rhodopila globiformis</name>
    <name type="common">Rhodopseudomonas globiformis</name>
    <dbReference type="NCBI Taxonomy" id="1071"/>
    <lineage>
        <taxon>Bacteria</taxon>
        <taxon>Pseudomonadati</taxon>
        <taxon>Pseudomonadota</taxon>
        <taxon>Alphaproteobacteria</taxon>
        <taxon>Acetobacterales</taxon>
        <taxon>Acetobacteraceae</taxon>
        <taxon>Rhodopila</taxon>
    </lineage>
</organism>
<dbReference type="Gene3D" id="3.20.20.70">
    <property type="entry name" value="Aldolase class I"/>
    <property type="match status" value="1"/>
</dbReference>
<accession>A0A2S6NII0</accession>
<feature type="binding site" evidence="7">
    <location>
        <begin position="335"/>
        <end position="336"/>
    </location>
    <ligand>
        <name>FMN</name>
        <dbReference type="ChEBI" id="CHEBI:58210"/>
    </ligand>
</feature>
<sequence length="401" mass="43611">MGRIDKAINIDDLKRMARRRLPRIMFDFIEGGADDEVGLNTNANAFRNIRLVPRYYIDTSGREQRTTLFGRTYASPFGIAPTGMAGAFRQDAELYLAQAAREMDIPYLMSGASNASMEQGAKLAGKNLWYQIYGARNRNVAADLVKRAIDCGLTTIAVTCDVPVSSNRERNRRNGFVRPLRMTLPTILEAMLHPAWVINYYRSGGLPMMGNWQPYAAAGATPDQVADLFATQTPDPSQTWAELEAIRNAWPGKLLLKGVMHPEDARIATGIGVDGLIVSNHGARQLDMMPSPLDVLPMIRAAVGPDVPLLLDSGVRRGSDIVAALCLGADFVLTGRATLYGATAGGLAGVRKAVSILQREIDLVMGQLGAVNLAALGPQFLVETVRAEEERRNSAAMVARR</sequence>
<dbReference type="GO" id="GO:0004459">
    <property type="term" value="F:L-lactate dehydrogenase (NAD+) activity"/>
    <property type="evidence" value="ECO:0007669"/>
    <property type="project" value="TreeGrafter"/>
</dbReference>
<dbReference type="SUPFAM" id="SSF51395">
    <property type="entry name" value="FMN-linked oxidoreductases"/>
    <property type="match status" value="1"/>
</dbReference>
<dbReference type="GO" id="GO:0005886">
    <property type="term" value="C:plasma membrane"/>
    <property type="evidence" value="ECO:0007669"/>
    <property type="project" value="TreeGrafter"/>
</dbReference>
<dbReference type="PROSITE" id="PS51349">
    <property type="entry name" value="FMN_HYDROXY_ACID_DH_2"/>
    <property type="match status" value="1"/>
</dbReference>
<dbReference type="PIRSF" id="PIRSF000138">
    <property type="entry name" value="Al-hdrx_acd_dh"/>
    <property type="match status" value="1"/>
</dbReference>
<dbReference type="Proteomes" id="UP000239724">
    <property type="component" value="Unassembled WGS sequence"/>
</dbReference>
<dbReference type="InterPro" id="IPR013785">
    <property type="entry name" value="Aldolase_TIM"/>
</dbReference>
<keyword evidence="10" id="KW-1185">Reference proteome</keyword>
<dbReference type="GO" id="GO:0009060">
    <property type="term" value="P:aerobic respiration"/>
    <property type="evidence" value="ECO:0007669"/>
    <property type="project" value="TreeGrafter"/>
</dbReference>
<dbReference type="InterPro" id="IPR037396">
    <property type="entry name" value="FMN_HAD"/>
</dbReference>
<comment type="caution">
    <text evidence="9">The sequence shown here is derived from an EMBL/GenBank/DDBJ whole genome shotgun (WGS) entry which is preliminary data.</text>
</comment>
<dbReference type="InterPro" id="IPR000262">
    <property type="entry name" value="FMN-dep_DH"/>
</dbReference>
<evidence type="ECO:0000259" key="8">
    <source>
        <dbReference type="PROSITE" id="PS51349"/>
    </source>
</evidence>
<dbReference type="EMBL" id="NHRY01000111">
    <property type="protein sequence ID" value="PPQ34428.1"/>
    <property type="molecule type" value="Genomic_DNA"/>
</dbReference>
<feature type="binding site" evidence="7">
    <location>
        <begin position="312"/>
        <end position="316"/>
    </location>
    <ligand>
        <name>FMN</name>
        <dbReference type="ChEBI" id="CHEBI:58210"/>
    </ligand>
</feature>
<feature type="binding site" evidence="7">
    <location>
        <position position="131"/>
    </location>
    <ligand>
        <name>FMN</name>
        <dbReference type="ChEBI" id="CHEBI:58210"/>
    </ligand>
</feature>
<feature type="binding site" evidence="7">
    <location>
        <position position="133"/>
    </location>
    <ligand>
        <name>glyoxylate</name>
        <dbReference type="ChEBI" id="CHEBI:36655"/>
    </ligand>
</feature>
<feature type="binding site" evidence="7">
    <location>
        <position position="281"/>
    </location>
    <ligand>
        <name>glyoxylate</name>
        <dbReference type="ChEBI" id="CHEBI:36655"/>
    </ligand>
</feature>
<feature type="binding site" evidence="7">
    <location>
        <begin position="81"/>
        <end position="83"/>
    </location>
    <ligand>
        <name>FMN</name>
        <dbReference type="ChEBI" id="CHEBI:58210"/>
    </ligand>
</feature>
<evidence type="ECO:0000256" key="5">
    <source>
        <dbReference type="ARBA" id="ARBA00024042"/>
    </source>
</evidence>
<feature type="binding site" evidence="7">
    <location>
        <position position="168"/>
    </location>
    <ligand>
        <name>glyoxylate</name>
        <dbReference type="ChEBI" id="CHEBI:36655"/>
    </ligand>
</feature>
<dbReference type="InterPro" id="IPR012133">
    <property type="entry name" value="Alpha-hydoxy_acid_DH_FMN"/>
</dbReference>
<dbReference type="PANTHER" id="PTHR10578">
    <property type="entry name" value="S -2-HYDROXY-ACID OXIDASE-RELATED"/>
    <property type="match status" value="1"/>
</dbReference>
<keyword evidence="2 7" id="KW-0285">Flavoprotein</keyword>
<name>A0A2S6NII0_RHOGL</name>
<reference evidence="9 10" key="1">
    <citation type="journal article" date="2018" name="Arch. Microbiol.">
        <title>New insights into the metabolic potential of the phototrophic purple bacterium Rhodopila globiformis DSM 161(T) from its draft genome sequence and evidence for a vanadium-dependent nitrogenase.</title>
        <authorList>
            <person name="Imhoff J.F."/>
            <person name="Rahn T."/>
            <person name="Kunzel S."/>
            <person name="Neulinger S.C."/>
        </authorList>
    </citation>
    <scope>NUCLEOTIDE SEQUENCE [LARGE SCALE GENOMIC DNA]</scope>
    <source>
        <strain evidence="9 10">DSM 161</strain>
    </source>
</reference>
<feature type="active site" description="Proton acceptor" evidence="6">
    <location>
        <position position="281"/>
    </location>
</feature>
<comment type="cofactor">
    <cofactor evidence="1">
        <name>FMN</name>
        <dbReference type="ChEBI" id="CHEBI:58210"/>
    </cofactor>
</comment>
<feature type="domain" description="FMN hydroxy acid dehydrogenase" evidence="8">
    <location>
        <begin position="2"/>
        <end position="386"/>
    </location>
</feature>
<proteinExistence type="inferred from homology"/>
<evidence type="ECO:0000256" key="1">
    <source>
        <dbReference type="ARBA" id="ARBA00001917"/>
    </source>
</evidence>
<feature type="binding site" evidence="7">
    <location>
        <position position="159"/>
    </location>
    <ligand>
        <name>FMN</name>
        <dbReference type="ChEBI" id="CHEBI:58210"/>
    </ligand>
</feature>
<evidence type="ECO:0000256" key="3">
    <source>
        <dbReference type="ARBA" id="ARBA00022643"/>
    </source>
</evidence>
<feature type="binding site" evidence="7">
    <location>
        <position position="257"/>
    </location>
    <ligand>
        <name>FMN</name>
        <dbReference type="ChEBI" id="CHEBI:58210"/>
    </ligand>
</feature>
<dbReference type="Pfam" id="PF01070">
    <property type="entry name" value="FMN_dh"/>
    <property type="match status" value="1"/>
</dbReference>
<feature type="binding site" evidence="7">
    <location>
        <position position="110"/>
    </location>
    <ligand>
        <name>FMN</name>
        <dbReference type="ChEBI" id="CHEBI:58210"/>
    </ligand>
</feature>
<evidence type="ECO:0000313" key="10">
    <source>
        <dbReference type="Proteomes" id="UP000239724"/>
    </source>
</evidence>
<dbReference type="CDD" id="cd02809">
    <property type="entry name" value="alpha_hydroxyacid_oxid_FMN"/>
    <property type="match status" value="1"/>
</dbReference>
<comment type="similarity">
    <text evidence="5">Belongs to the FMN-dependent alpha-hydroxy acid dehydrogenase family.</text>
</comment>
<dbReference type="RefSeq" id="WP_104518868.1">
    <property type="nucleotide sequence ID" value="NZ_NHRY01000111.1"/>
</dbReference>
<dbReference type="GO" id="GO:0010181">
    <property type="term" value="F:FMN binding"/>
    <property type="evidence" value="ECO:0007669"/>
    <property type="project" value="InterPro"/>
</dbReference>
<feature type="binding site" evidence="7">
    <location>
        <position position="284"/>
    </location>
    <ligand>
        <name>glyoxylate</name>
        <dbReference type="ChEBI" id="CHEBI:36655"/>
    </ligand>
</feature>
<dbReference type="PANTHER" id="PTHR10578:SF107">
    <property type="entry name" value="2-HYDROXYACID OXIDASE 1"/>
    <property type="match status" value="1"/>
</dbReference>
<protein>
    <submittedName>
        <fullName evidence="9">Alpha-hydroxy-acid oxidizing enzyme</fullName>
    </submittedName>
</protein>
<evidence type="ECO:0000256" key="7">
    <source>
        <dbReference type="PIRSR" id="PIRSR000138-2"/>
    </source>
</evidence>
<evidence type="ECO:0000256" key="6">
    <source>
        <dbReference type="PIRSR" id="PIRSR000138-1"/>
    </source>
</evidence>
<keyword evidence="3 7" id="KW-0288">FMN</keyword>
<feature type="binding site" evidence="7">
    <location>
        <position position="279"/>
    </location>
    <ligand>
        <name>FMN</name>
        <dbReference type="ChEBI" id="CHEBI:58210"/>
    </ligand>
</feature>
<gene>
    <name evidence="9" type="ORF">CCS01_10830</name>
</gene>
<evidence type="ECO:0000313" key="9">
    <source>
        <dbReference type="EMBL" id="PPQ34428.1"/>
    </source>
</evidence>
<evidence type="ECO:0000256" key="2">
    <source>
        <dbReference type="ARBA" id="ARBA00022630"/>
    </source>
</evidence>